<protein>
    <submittedName>
        <fullName evidence="2">Uncharacterized protein</fullName>
    </submittedName>
</protein>
<dbReference type="Proteomes" id="UP000707356">
    <property type="component" value="Unassembled WGS sequence"/>
</dbReference>
<evidence type="ECO:0000313" key="3">
    <source>
        <dbReference type="Proteomes" id="UP000707356"/>
    </source>
</evidence>
<reference evidence="2" key="1">
    <citation type="submission" date="2021-05" db="EMBL/GenBank/DDBJ databases">
        <authorList>
            <person name="Pietrasiak N."/>
            <person name="Ward R."/>
            <person name="Stajich J.E."/>
            <person name="Kurbessoian T."/>
        </authorList>
    </citation>
    <scope>NUCLEOTIDE SEQUENCE</scope>
    <source>
        <strain evidence="2">GSE-TBD4-15B</strain>
    </source>
</reference>
<feature type="compositionally biased region" description="Basic and acidic residues" evidence="1">
    <location>
        <begin position="53"/>
        <end position="74"/>
    </location>
</feature>
<comment type="caution">
    <text evidence="2">The sequence shown here is derived from an EMBL/GenBank/DDBJ whole genome shotgun (WGS) entry which is preliminary data.</text>
</comment>
<accession>A0A951U3K7</accession>
<organism evidence="2 3">
    <name type="scientific">Pegethrix bostrychoides GSE-TBD4-15B</name>
    <dbReference type="NCBI Taxonomy" id="2839662"/>
    <lineage>
        <taxon>Bacteria</taxon>
        <taxon>Bacillati</taxon>
        <taxon>Cyanobacteriota</taxon>
        <taxon>Cyanophyceae</taxon>
        <taxon>Oculatellales</taxon>
        <taxon>Oculatellaceae</taxon>
        <taxon>Pegethrix</taxon>
    </lineage>
</organism>
<gene>
    <name evidence="2" type="ORF">KME07_04795</name>
</gene>
<proteinExistence type="predicted"/>
<dbReference type="EMBL" id="JAHHHV010000020">
    <property type="protein sequence ID" value="MBW4464743.1"/>
    <property type="molecule type" value="Genomic_DNA"/>
</dbReference>
<evidence type="ECO:0000313" key="2">
    <source>
        <dbReference type="EMBL" id="MBW4464743.1"/>
    </source>
</evidence>
<evidence type="ECO:0000256" key="1">
    <source>
        <dbReference type="SAM" id="MobiDB-lite"/>
    </source>
</evidence>
<dbReference type="AlphaFoldDB" id="A0A951U3K7"/>
<sequence>MNSLIAAFKDAFSQLRKTYLDQVMATVLAGCLLLTTGVNAAPSSQELGKAVRQRVEQTDQTERPKTTGDFLNEARGDVPLDVRVENITRDSIEAFKKLGEEYTPDLGQAARDLKDEAGSITK</sequence>
<reference evidence="2" key="2">
    <citation type="journal article" date="2022" name="Microbiol. Resour. Announc.">
        <title>Metagenome Sequencing to Explore Phylogenomics of Terrestrial Cyanobacteria.</title>
        <authorList>
            <person name="Ward R.D."/>
            <person name="Stajich J.E."/>
            <person name="Johansen J.R."/>
            <person name="Huntemann M."/>
            <person name="Clum A."/>
            <person name="Foster B."/>
            <person name="Foster B."/>
            <person name="Roux S."/>
            <person name="Palaniappan K."/>
            <person name="Varghese N."/>
            <person name="Mukherjee S."/>
            <person name="Reddy T.B.K."/>
            <person name="Daum C."/>
            <person name="Copeland A."/>
            <person name="Chen I.A."/>
            <person name="Ivanova N.N."/>
            <person name="Kyrpides N.C."/>
            <person name="Shapiro N."/>
            <person name="Eloe-Fadrosh E.A."/>
            <person name="Pietrasiak N."/>
        </authorList>
    </citation>
    <scope>NUCLEOTIDE SEQUENCE</scope>
    <source>
        <strain evidence="2">GSE-TBD4-15B</strain>
    </source>
</reference>
<name>A0A951U3K7_9CYAN</name>
<feature type="region of interest" description="Disordered" evidence="1">
    <location>
        <begin position="45"/>
        <end position="74"/>
    </location>
</feature>